<evidence type="ECO:0000256" key="1">
    <source>
        <dbReference type="SAM" id="MobiDB-lite"/>
    </source>
</evidence>
<sequence>MPRLRIVLSLLAACLVATAAATPAHAHPGEERDRLRLYDDGGVMARAAQAPSAAATPRADCGPGSRKETDIQGRVPAGSDQGFICNMTQVGEDGATGGYKALRFVDKAGRECAYYDTTLLFPLNALSLSEGMTGVAVLDMSNPAKPVRTTTLSTPAMQTPHESVNLNQKRGLLAAVTGNPAFYPGIVDIYDLNEDCRKPVLQSSLPVGVLGHESGFAPDGNTFYTTSIGSGQVTALDVSDPKAPKILTVFESNSHGLTVGDDGNRAYIAASQGLVILDTSEIQQRKPNPKVREVSRLAWPELTIPQIAIPVKIGGKPYVVEVDEFSQDRQGSTTGNGEVVGAARIIDISDETKPRVVSNIRLEVNQPENRAKIAKDPGTQSPVQGYAGHYCNVPRRDEPGIFACSFILSGLRVFDIRDALKPKEIAYFVAPPAPSPGTGEKTNYAMSQPTFVPERDEIWYTDGNSGFYALRLAKTASSMADKPAAGSPTTLPSARSCASRRNFRIRLRRGLVSARVTVNAKRVRVIRGKRLRAPVDLRGLPRGRFTVRVTGRLRNGRTITARRAYRTCVQS</sequence>
<feature type="region of interest" description="Disordered" evidence="1">
    <location>
        <begin position="48"/>
        <end position="70"/>
    </location>
</feature>
<keyword evidence="2" id="KW-0732">Signal</keyword>
<gene>
    <name evidence="3" type="ORF">AVDCRST_MAG85-1057</name>
</gene>
<dbReference type="InterPro" id="IPR013211">
    <property type="entry name" value="LVIVD"/>
</dbReference>
<proteinExistence type="predicted"/>
<dbReference type="InterPro" id="IPR015943">
    <property type="entry name" value="WD40/YVTN_repeat-like_dom_sf"/>
</dbReference>
<feature type="chain" id="PRO_5026895182" description="YncE family protein" evidence="2">
    <location>
        <begin position="27"/>
        <end position="571"/>
    </location>
</feature>
<evidence type="ECO:0000256" key="2">
    <source>
        <dbReference type="SAM" id="SignalP"/>
    </source>
</evidence>
<dbReference type="SUPFAM" id="SSF75011">
    <property type="entry name" value="3-carboxy-cis,cis-mucoante lactonizing enzyme"/>
    <property type="match status" value="1"/>
</dbReference>
<dbReference type="EMBL" id="CADCVT010000118">
    <property type="protein sequence ID" value="CAA9487965.1"/>
    <property type="molecule type" value="Genomic_DNA"/>
</dbReference>
<organism evidence="3">
    <name type="scientific">uncultured Solirubrobacteraceae bacterium</name>
    <dbReference type="NCBI Taxonomy" id="1162706"/>
    <lineage>
        <taxon>Bacteria</taxon>
        <taxon>Bacillati</taxon>
        <taxon>Actinomycetota</taxon>
        <taxon>Thermoleophilia</taxon>
        <taxon>Solirubrobacterales</taxon>
        <taxon>Solirubrobacteraceae</taxon>
        <taxon>environmental samples</taxon>
    </lineage>
</organism>
<dbReference type="Pfam" id="PF08309">
    <property type="entry name" value="LVIVD"/>
    <property type="match status" value="1"/>
</dbReference>
<protein>
    <recommendedName>
        <fullName evidence="4">YncE family protein</fullName>
    </recommendedName>
</protein>
<dbReference type="AlphaFoldDB" id="A0A6J4S2I5"/>
<evidence type="ECO:0008006" key="4">
    <source>
        <dbReference type="Google" id="ProtNLM"/>
    </source>
</evidence>
<evidence type="ECO:0000313" key="3">
    <source>
        <dbReference type="EMBL" id="CAA9487965.1"/>
    </source>
</evidence>
<accession>A0A6J4S2I5</accession>
<name>A0A6J4S2I5_9ACTN</name>
<feature type="signal peptide" evidence="2">
    <location>
        <begin position="1"/>
        <end position="26"/>
    </location>
</feature>
<feature type="compositionally biased region" description="Low complexity" evidence="1">
    <location>
        <begin position="48"/>
        <end position="59"/>
    </location>
</feature>
<reference evidence="3" key="1">
    <citation type="submission" date="2020-02" db="EMBL/GenBank/DDBJ databases">
        <authorList>
            <person name="Meier V. D."/>
        </authorList>
    </citation>
    <scope>NUCLEOTIDE SEQUENCE</scope>
    <source>
        <strain evidence="3">AVDCRST_MAG85</strain>
    </source>
</reference>
<dbReference type="Gene3D" id="2.130.10.10">
    <property type="entry name" value="YVTN repeat-like/Quinoprotein amine dehydrogenase"/>
    <property type="match status" value="1"/>
</dbReference>